<accession>A0A5P1E0A7</accession>
<organism evidence="3 4">
    <name type="scientific">Asparagus officinalis</name>
    <name type="common">Garden asparagus</name>
    <dbReference type="NCBI Taxonomy" id="4686"/>
    <lineage>
        <taxon>Eukaryota</taxon>
        <taxon>Viridiplantae</taxon>
        <taxon>Streptophyta</taxon>
        <taxon>Embryophyta</taxon>
        <taxon>Tracheophyta</taxon>
        <taxon>Spermatophyta</taxon>
        <taxon>Magnoliopsida</taxon>
        <taxon>Liliopsida</taxon>
        <taxon>Asparagales</taxon>
        <taxon>Asparagaceae</taxon>
        <taxon>Asparagoideae</taxon>
        <taxon>Asparagus</taxon>
    </lineage>
</organism>
<proteinExistence type="predicted"/>
<gene>
    <name evidence="3" type="ORF">A4U43_C10F1400</name>
</gene>
<dbReference type="Gramene" id="ONK55829">
    <property type="protein sequence ID" value="ONK55829"/>
    <property type="gene ID" value="A4U43_C10F1400"/>
</dbReference>
<reference evidence="4" key="1">
    <citation type="journal article" date="2017" name="Nat. Commun.">
        <title>The asparagus genome sheds light on the origin and evolution of a young Y chromosome.</title>
        <authorList>
            <person name="Harkess A."/>
            <person name="Zhou J."/>
            <person name="Xu C."/>
            <person name="Bowers J.E."/>
            <person name="Van der Hulst R."/>
            <person name="Ayyampalayam S."/>
            <person name="Mercati F."/>
            <person name="Riccardi P."/>
            <person name="McKain M.R."/>
            <person name="Kakrana A."/>
            <person name="Tang H."/>
            <person name="Ray J."/>
            <person name="Groenendijk J."/>
            <person name="Arikit S."/>
            <person name="Mathioni S.M."/>
            <person name="Nakano M."/>
            <person name="Shan H."/>
            <person name="Telgmann-Rauber A."/>
            <person name="Kanno A."/>
            <person name="Yue Z."/>
            <person name="Chen H."/>
            <person name="Li W."/>
            <person name="Chen Y."/>
            <person name="Xu X."/>
            <person name="Zhang Y."/>
            <person name="Luo S."/>
            <person name="Chen H."/>
            <person name="Gao J."/>
            <person name="Mao Z."/>
            <person name="Pires J.C."/>
            <person name="Luo M."/>
            <person name="Kudrna D."/>
            <person name="Wing R.A."/>
            <person name="Meyers B.C."/>
            <person name="Yi K."/>
            <person name="Kong H."/>
            <person name="Lavrijsen P."/>
            <person name="Sunseri F."/>
            <person name="Falavigna A."/>
            <person name="Ye Y."/>
            <person name="Leebens-Mack J.H."/>
            <person name="Chen G."/>
        </authorList>
    </citation>
    <scope>NUCLEOTIDE SEQUENCE [LARGE SCALE GENOMIC DNA]</scope>
    <source>
        <strain evidence="4">cv. DH0086</strain>
    </source>
</reference>
<dbReference type="Proteomes" id="UP000243459">
    <property type="component" value="Chromosome 10"/>
</dbReference>
<feature type="compositionally biased region" description="Low complexity" evidence="1">
    <location>
        <begin position="10"/>
        <end position="26"/>
    </location>
</feature>
<evidence type="ECO:0000259" key="2">
    <source>
        <dbReference type="Pfam" id="PF17808"/>
    </source>
</evidence>
<keyword evidence="4" id="KW-1185">Reference proteome</keyword>
<feature type="domain" description="Purple acid phosphatase Fn3-like" evidence="2">
    <location>
        <begin position="30"/>
        <end position="87"/>
    </location>
</feature>
<dbReference type="EMBL" id="CM007390">
    <property type="protein sequence ID" value="ONK55829.1"/>
    <property type="molecule type" value="Genomic_DNA"/>
</dbReference>
<sequence>MKRGGARGLSARATEAAETASSGPSSLLARATKGETTEWVNLEYGHPNPSDEDWIGVFSPAKFSTSVCEPESGRDQPPLLCTSPIKVLKNEASSAGDLGVSIQKSFFRMGEMMRGAERMEGVCCIGR</sequence>
<evidence type="ECO:0000313" key="3">
    <source>
        <dbReference type="EMBL" id="ONK55829.1"/>
    </source>
</evidence>
<evidence type="ECO:0000256" key="1">
    <source>
        <dbReference type="SAM" id="MobiDB-lite"/>
    </source>
</evidence>
<dbReference type="InterPro" id="IPR040974">
    <property type="entry name" value="Fn3_PAP"/>
</dbReference>
<protein>
    <recommendedName>
        <fullName evidence="2">Purple acid phosphatase Fn3-like domain-containing protein</fullName>
    </recommendedName>
</protein>
<dbReference type="Pfam" id="PF17808">
    <property type="entry name" value="fn3_PAP"/>
    <property type="match status" value="1"/>
</dbReference>
<dbReference type="AlphaFoldDB" id="A0A5P1E0A7"/>
<evidence type="ECO:0000313" key="4">
    <source>
        <dbReference type="Proteomes" id="UP000243459"/>
    </source>
</evidence>
<feature type="region of interest" description="Disordered" evidence="1">
    <location>
        <begin position="1"/>
        <end position="32"/>
    </location>
</feature>
<name>A0A5P1E0A7_ASPOF</name>